<evidence type="ECO:0000313" key="3">
    <source>
        <dbReference type="Proteomes" id="UP000228934"/>
    </source>
</evidence>
<feature type="non-terminal residue" evidence="2">
    <location>
        <position position="1"/>
    </location>
</feature>
<feature type="compositionally biased region" description="Acidic residues" evidence="1">
    <location>
        <begin position="16"/>
        <end position="25"/>
    </location>
</feature>
<reference evidence="3" key="1">
    <citation type="journal article" date="2017" name="Nat. Commun.">
        <title>The North American bullfrog draft genome provides insight into hormonal regulation of long noncoding RNA.</title>
        <authorList>
            <person name="Hammond S.A."/>
            <person name="Warren R.L."/>
            <person name="Vandervalk B.P."/>
            <person name="Kucuk E."/>
            <person name="Khan H."/>
            <person name="Gibb E.A."/>
            <person name="Pandoh P."/>
            <person name="Kirk H."/>
            <person name="Zhao Y."/>
            <person name="Jones M."/>
            <person name="Mungall A.J."/>
            <person name="Coope R."/>
            <person name="Pleasance S."/>
            <person name="Moore R.A."/>
            <person name="Holt R.A."/>
            <person name="Round J.M."/>
            <person name="Ohora S."/>
            <person name="Walle B.V."/>
            <person name="Veldhoen N."/>
            <person name="Helbing C.C."/>
            <person name="Birol I."/>
        </authorList>
    </citation>
    <scope>NUCLEOTIDE SEQUENCE [LARGE SCALE GENOMIC DNA]</scope>
</reference>
<gene>
    <name evidence="2" type="ORF">AB205_0170730</name>
</gene>
<feature type="region of interest" description="Disordered" evidence="1">
    <location>
        <begin position="1"/>
        <end position="72"/>
    </location>
</feature>
<proteinExistence type="predicted"/>
<evidence type="ECO:0000313" key="2">
    <source>
        <dbReference type="EMBL" id="PIO12059.1"/>
    </source>
</evidence>
<evidence type="ECO:0000256" key="1">
    <source>
        <dbReference type="SAM" id="MobiDB-lite"/>
    </source>
</evidence>
<accession>A0A2G9Q8W1</accession>
<organism evidence="2 3">
    <name type="scientific">Aquarana catesbeiana</name>
    <name type="common">American bullfrog</name>
    <name type="synonym">Rana catesbeiana</name>
    <dbReference type="NCBI Taxonomy" id="8400"/>
    <lineage>
        <taxon>Eukaryota</taxon>
        <taxon>Metazoa</taxon>
        <taxon>Chordata</taxon>
        <taxon>Craniata</taxon>
        <taxon>Vertebrata</taxon>
        <taxon>Euteleostomi</taxon>
        <taxon>Amphibia</taxon>
        <taxon>Batrachia</taxon>
        <taxon>Anura</taxon>
        <taxon>Neobatrachia</taxon>
        <taxon>Ranoidea</taxon>
        <taxon>Ranidae</taxon>
        <taxon>Aquarana</taxon>
    </lineage>
</organism>
<feature type="non-terminal residue" evidence="2">
    <location>
        <position position="149"/>
    </location>
</feature>
<feature type="compositionally biased region" description="Basic and acidic residues" evidence="1">
    <location>
        <begin position="1"/>
        <end position="15"/>
    </location>
</feature>
<dbReference type="EMBL" id="KZ060603">
    <property type="protein sequence ID" value="PIO12059.1"/>
    <property type="molecule type" value="Genomic_DNA"/>
</dbReference>
<name>A0A2G9Q8W1_AQUCT</name>
<protein>
    <submittedName>
        <fullName evidence="2">Uncharacterized protein</fullName>
    </submittedName>
</protein>
<keyword evidence="3" id="KW-1185">Reference proteome</keyword>
<sequence length="149" mass="17215">SGNLRDPKVEVKEEIKEEDDEDGVVEEEHKDLYQDTMVESSSYRNPPERCPRPLYSRDSTQEGHTIPHCYKSGDPIDIEFEVKSEEEERYVRDDQQSMEEDGITGAFIEEDTPTEISTDGREMRKTSEDCLTLSPDCKVEDEDITQYSP</sequence>
<dbReference type="AlphaFoldDB" id="A0A2G9Q8W1"/>
<dbReference type="Proteomes" id="UP000228934">
    <property type="component" value="Unassembled WGS sequence"/>
</dbReference>